<dbReference type="OrthoDB" id="162805at2759"/>
<dbReference type="AlphaFoldDB" id="A0A2P4Y9P5"/>
<proteinExistence type="predicted"/>
<keyword evidence="3" id="KW-1185">Reference proteome</keyword>
<feature type="compositionally biased region" description="Basic and acidic residues" evidence="1">
    <location>
        <begin position="189"/>
        <end position="210"/>
    </location>
</feature>
<comment type="caution">
    <text evidence="2">The sequence shown here is derived from an EMBL/GenBank/DDBJ whole genome shotgun (WGS) entry which is preliminary data.</text>
</comment>
<evidence type="ECO:0000313" key="3">
    <source>
        <dbReference type="Proteomes" id="UP000237271"/>
    </source>
</evidence>
<evidence type="ECO:0000313" key="2">
    <source>
        <dbReference type="EMBL" id="POM74531.1"/>
    </source>
</evidence>
<sequence>MGSLFAEQCKMTGETKSRTLVEFKPHRFMGLTKVIMRILEKWDQLVVWIHGRIAKALRVKLAPPEGFPLAADKLNLIQFMCLLEPITVLSRRSQSESANQIQVLLTFYKLRQNVLNTSVALLNYRTKYLNPLLPYLCNVVHEGRERTCFQIWHLDWRNGYNIPRRLEQEHAIRERGPAKHPGKKRRRRVETTKGDEAVGGSHSEDHGRNDGDDEEHNGDSLPTEAE</sequence>
<accession>A0A2P4Y9P5</accession>
<organism evidence="2 3">
    <name type="scientific">Phytophthora palmivora</name>
    <dbReference type="NCBI Taxonomy" id="4796"/>
    <lineage>
        <taxon>Eukaryota</taxon>
        <taxon>Sar</taxon>
        <taxon>Stramenopiles</taxon>
        <taxon>Oomycota</taxon>
        <taxon>Peronosporomycetes</taxon>
        <taxon>Peronosporales</taxon>
        <taxon>Peronosporaceae</taxon>
        <taxon>Phytophthora</taxon>
    </lineage>
</organism>
<name>A0A2P4Y9P5_9STRA</name>
<feature type="region of interest" description="Disordered" evidence="1">
    <location>
        <begin position="171"/>
        <end position="226"/>
    </location>
</feature>
<gene>
    <name evidence="2" type="ORF">PHPALM_8496</name>
</gene>
<dbReference type="Proteomes" id="UP000237271">
    <property type="component" value="Unassembled WGS sequence"/>
</dbReference>
<evidence type="ECO:0000256" key="1">
    <source>
        <dbReference type="SAM" id="MobiDB-lite"/>
    </source>
</evidence>
<dbReference type="EMBL" id="NCKW01004859">
    <property type="protein sequence ID" value="POM74531.1"/>
    <property type="molecule type" value="Genomic_DNA"/>
</dbReference>
<protein>
    <submittedName>
        <fullName evidence="2">Uncharacterized protein</fullName>
    </submittedName>
</protein>
<feature type="compositionally biased region" description="Basic residues" evidence="1">
    <location>
        <begin position="178"/>
        <end position="188"/>
    </location>
</feature>
<reference evidence="2 3" key="1">
    <citation type="journal article" date="2017" name="Genome Biol. Evol.">
        <title>Phytophthora megakarya and P. palmivora, closely related causal agents of cacao black pod rot, underwent increases in genome sizes and gene numbers by different mechanisms.</title>
        <authorList>
            <person name="Ali S.S."/>
            <person name="Shao J."/>
            <person name="Lary D.J."/>
            <person name="Kronmiller B."/>
            <person name="Shen D."/>
            <person name="Strem M.D."/>
            <person name="Amoako-Attah I."/>
            <person name="Akrofi A.Y."/>
            <person name="Begoude B.A."/>
            <person name="Ten Hoopen G.M."/>
            <person name="Coulibaly K."/>
            <person name="Kebe B.I."/>
            <person name="Melnick R.L."/>
            <person name="Guiltinan M.J."/>
            <person name="Tyler B.M."/>
            <person name="Meinhardt L.W."/>
            <person name="Bailey B.A."/>
        </authorList>
    </citation>
    <scope>NUCLEOTIDE SEQUENCE [LARGE SCALE GENOMIC DNA]</scope>
    <source>
        <strain evidence="3">sbr112.9</strain>
    </source>
</reference>